<dbReference type="AlphaFoldDB" id="A0A0E0LM26"/>
<accession>A0A0E0LM26</accession>
<reference evidence="2" key="2">
    <citation type="submission" date="2018-05" db="EMBL/GenBank/DDBJ databases">
        <title>OpunRS2 (Oryza punctata Reference Sequence Version 2).</title>
        <authorList>
            <person name="Zhang J."/>
            <person name="Kudrna D."/>
            <person name="Lee S."/>
            <person name="Talag J."/>
            <person name="Welchert J."/>
            <person name="Wing R.A."/>
        </authorList>
    </citation>
    <scope>NUCLEOTIDE SEQUENCE [LARGE SCALE GENOMIC DNA]</scope>
</reference>
<name>A0A0E0LM26_ORYPU</name>
<dbReference type="Pfam" id="PF00646">
    <property type="entry name" value="F-box"/>
    <property type="match status" value="1"/>
</dbReference>
<feature type="domain" description="F-box" evidence="1">
    <location>
        <begin position="16"/>
        <end position="57"/>
    </location>
</feature>
<sequence>MAGDEMASPSPPVAALTNDLIAEIFLRLPTPEDLVRASAACVSFRRLVTTDRSFLRRFRSLHAPPFVGFLDHKGFHPALPPHPSAPAARAVADAADFALSFLPSPVGSWMVRDVRDGRVLVDRDPKVETGGSEKPLVFTEIAVCDPLRRRFLLLPPIPDDLAASVDRPVRVHLDRWCEPFLAPGHSEEEEDDTSFKVIWMAQCKAKIIAFVFNSSTGQWLAGASPSTTDLFKGTGLSPPPPSSSSSPSLVFSSPGRVFSSRRYACGCFYWGILRTMLLVLDTRLMKFSIAEPPPVCIGGPTAIVEAGEDMTGVFALRGSIGGTFDLHYTIWRKEGETRREPLWQMEKIIPLDHGYRYYIRAAMEKHLLLARSRRGAIEESISEEPDLECFSLDVKTLQLEPVCVLKYYNSVEFTVTEKLQSFELQCLAPPPFEHLTANTLVPLSPFAGAGWLLSSTAMASPDQLVPHRPEAPEPPRQLPALTDELLEEIFLRIGSLADLARASSACVSFRRLITGRHFLRRYRSVHHRPLLLGFVHLGGFEPAQPPHPSAPTARVLATAARLLLPAPPPPPEDGREAGSPANGLVLLECSPEYKYSRCVFPDLAACDDPLSRRYVLLPPIRDGLVASAQMQEQNLKGFEAGLVPCGDEETAFRVIGRALDVSKLVLNRKNRLLVLDLSKMKFSTVGLPSDHVEDYICCHCRGRGRQAWDAKRY</sequence>
<dbReference type="Gramene" id="OPUNC07G17130.1">
    <property type="protein sequence ID" value="OPUNC07G17130.1"/>
    <property type="gene ID" value="OPUNC07G17130"/>
</dbReference>
<dbReference type="SUPFAM" id="SSF81383">
    <property type="entry name" value="F-box domain"/>
    <property type="match status" value="2"/>
</dbReference>
<dbReference type="InterPro" id="IPR001810">
    <property type="entry name" value="F-box_dom"/>
</dbReference>
<reference evidence="2" key="1">
    <citation type="submission" date="2015-04" db="UniProtKB">
        <authorList>
            <consortium name="EnsemblPlants"/>
        </authorList>
    </citation>
    <scope>IDENTIFICATION</scope>
</reference>
<evidence type="ECO:0000259" key="1">
    <source>
        <dbReference type="SMART" id="SM00256"/>
    </source>
</evidence>
<dbReference type="OMA" id="VEDYICC"/>
<dbReference type="InterPro" id="IPR036047">
    <property type="entry name" value="F-box-like_dom_sf"/>
</dbReference>
<feature type="domain" description="F-box" evidence="1">
    <location>
        <begin position="481"/>
        <end position="522"/>
    </location>
</feature>
<dbReference type="PANTHER" id="PTHR31264">
    <property type="entry name" value="OS07G0554500 PROTEIN-RELATED"/>
    <property type="match status" value="1"/>
</dbReference>
<protein>
    <recommendedName>
        <fullName evidence="1">F-box domain-containing protein</fullName>
    </recommendedName>
</protein>
<evidence type="ECO:0000313" key="3">
    <source>
        <dbReference type="Proteomes" id="UP000026962"/>
    </source>
</evidence>
<dbReference type="PANTHER" id="PTHR31264:SF3">
    <property type="entry name" value="OS07G0554100 PROTEIN"/>
    <property type="match status" value="1"/>
</dbReference>
<dbReference type="eggNOG" id="ENOG502R7NU">
    <property type="taxonomic scope" value="Eukaryota"/>
</dbReference>
<dbReference type="HOGENOM" id="CLU_017797_0_0_1"/>
<organism evidence="2">
    <name type="scientific">Oryza punctata</name>
    <name type="common">Red rice</name>
    <dbReference type="NCBI Taxonomy" id="4537"/>
    <lineage>
        <taxon>Eukaryota</taxon>
        <taxon>Viridiplantae</taxon>
        <taxon>Streptophyta</taxon>
        <taxon>Embryophyta</taxon>
        <taxon>Tracheophyta</taxon>
        <taxon>Spermatophyta</taxon>
        <taxon>Magnoliopsida</taxon>
        <taxon>Liliopsida</taxon>
        <taxon>Poales</taxon>
        <taxon>Poaceae</taxon>
        <taxon>BOP clade</taxon>
        <taxon>Oryzoideae</taxon>
        <taxon>Oryzeae</taxon>
        <taxon>Oryzinae</taxon>
        <taxon>Oryza</taxon>
    </lineage>
</organism>
<evidence type="ECO:0000313" key="2">
    <source>
        <dbReference type="EnsemblPlants" id="OPUNC07G17130.1"/>
    </source>
</evidence>
<keyword evidence="3" id="KW-1185">Reference proteome</keyword>
<dbReference type="STRING" id="4537.A0A0E0LM26"/>
<dbReference type="Proteomes" id="UP000026962">
    <property type="component" value="Chromosome 7"/>
</dbReference>
<dbReference type="EnsemblPlants" id="OPUNC07G17130.1">
    <property type="protein sequence ID" value="OPUNC07G17130.1"/>
    <property type="gene ID" value="OPUNC07G17130"/>
</dbReference>
<dbReference type="SMART" id="SM00256">
    <property type="entry name" value="FBOX"/>
    <property type="match status" value="2"/>
</dbReference>
<proteinExistence type="predicted"/>